<keyword evidence="3" id="KW-0378">Hydrolase</keyword>
<sequence length="301" mass="32490">MAELGLLNEQSAVRRLELGDVRLTYVIDGAMAMSASGFFPAVPGEYWREHPEAVDAQGHIAMSAGGLLVERGDRKLLIDAGFGSYRGPISVGDQVLGAADCGSMPDVLAELGVAPGDIDTVAYTHLHLDHVGWAFVDGRKFFPDARYLVAAEEWAPHEHGIEVPGVITSMTVEPMRGNHELIREGDEVWPGVRAIVMSGHTPGHTSYIVSAGEERIVVFGDAFHVPAQIDHPDWGSMPDTDTDGVLRARARLVGELTRPGTLGFGIHFGDQAFGRLVRDEAGATKWEPVPAEFVRANPRVV</sequence>
<evidence type="ECO:0000256" key="4">
    <source>
        <dbReference type="ARBA" id="ARBA00022833"/>
    </source>
</evidence>
<dbReference type="SUPFAM" id="SSF56281">
    <property type="entry name" value="Metallo-hydrolase/oxidoreductase"/>
    <property type="match status" value="1"/>
</dbReference>
<comment type="caution">
    <text evidence="6">The sequence shown here is derived from an EMBL/GenBank/DDBJ whole genome shotgun (WGS) entry which is preliminary data.</text>
</comment>
<keyword evidence="4" id="KW-0862">Zinc</keyword>
<evidence type="ECO:0000313" key="6">
    <source>
        <dbReference type="EMBL" id="MFC0543205.1"/>
    </source>
</evidence>
<dbReference type="InterPro" id="IPR051013">
    <property type="entry name" value="MBL_superfamily_lactonases"/>
</dbReference>
<comment type="similarity">
    <text evidence="1">Belongs to the metallo-beta-lactamase superfamily.</text>
</comment>
<dbReference type="SMART" id="SM00849">
    <property type="entry name" value="Lactamase_B"/>
    <property type="match status" value="1"/>
</dbReference>
<dbReference type="EMBL" id="JBHLUD010000004">
    <property type="protein sequence ID" value="MFC0543205.1"/>
    <property type="molecule type" value="Genomic_DNA"/>
</dbReference>
<dbReference type="PANTHER" id="PTHR42978:SF6">
    <property type="entry name" value="QUORUM-QUENCHING LACTONASE YTNP-RELATED"/>
    <property type="match status" value="1"/>
</dbReference>
<evidence type="ECO:0000256" key="1">
    <source>
        <dbReference type="ARBA" id="ARBA00007749"/>
    </source>
</evidence>
<reference evidence="6 7" key="1">
    <citation type="submission" date="2024-09" db="EMBL/GenBank/DDBJ databases">
        <authorList>
            <person name="Sun Q."/>
            <person name="Mori K."/>
        </authorList>
    </citation>
    <scope>NUCLEOTIDE SEQUENCE [LARGE SCALE GENOMIC DNA]</scope>
    <source>
        <strain evidence="6 7">TBRC 1432</strain>
    </source>
</reference>
<organism evidence="6 7">
    <name type="scientific">Kutzneria chonburiensis</name>
    <dbReference type="NCBI Taxonomy" id="1483604"/>
    <lineage>
        <taxon>Bacteria</taxon>
        <taxon>Bacillati</taxon>
        <taxon>Actinomycetota</taxon>
        <taxon>Actinomycetes</taxon>
        <taxon>Pseudonocardiales</taxon>
        <taxon>Pseudonocardiaceae</taxon>
        <taxon>Kutzneria</taxon>
    </lineage>
</organism>
<accession>A0ABV6MSC2</accession>
<protein>
    <submittedName>
        <fullName evidence="6">MBL fold metallo-hydrolase</fullName>
    </submittedName>
</protein>
<evidence type="ECO:0000256" key="3">
    <source>
        <dbReference type="ARBA" id="ARBA00022801"/>
    </source>
</evidence>
<dbReference type="InterPro" id="IPR001279">
    <property type="entry name" value="Metallo-B-lactamas"/>
</dbReference>
<name>A0ABV6MSC2_9PSEU</name>
<dbReference type="Gene3D" id="3.60.15.10">
    <property type="entry name" value="Ribonuclease Z/Hydroxyacylglutathione hydrolase-like"/>
    <property type="match status" value="1"/>
</dbReference>
<dbReference type="Proteomes" id="UP001589810">
    <property type="component" value="Unassembled WGS sequence"/>
</dbReference>
<evidence type="ECO:0000259" key="5">
    <source>
        <dbReference type="SMART" id="SM00849"/>
    </source>
</evidence>
<evidence type="ECO:0000313" key="7">
    <source>
        <dbReference type="Proteomes" id="UP001589810"/>
    </source>
</evidence>
<keyword evidence="2" id="KW-0479">Metal-binding</keyword>
<dbReference type="RefSeq" id="WP_273941596.1">
    <property type="nucleotide sequence ID" value="NZ_CP097263.1"/>
</dbReference>
<proteinExistence type="inferred from homology"/>
<evidence type="ECO:0000256" key="2">
    <source>
        <dbReference type="ARBA" id="ARBA00022723"/>
    </source>
</evidence>
<dbReference type="Pfam" id="PF00753">
    <property type="entry name" value="Lactamase_B"/>
    <property type="match status" value="1"/>
</dbReference>
<gene>
    <name evidence="6" type="ORF">ACFFH7_17015</name>
</gene>
<feature type="domain" description="Metallo-beta-lactamase" evidence="5">
    <location>
        <begin position="63"/>
        <end position="267"/>
    </location>
</feature>
<dbReference type="InterPro" id="IPR036866">
    <property type="entry name" value="RibonucZ/Hydroxyglut_hydro"/>
</dbReference>
<dbReference type="PANTHER" id="PTHR42978">
    <property type="entry name" value="QUORUM-QUENCHING LACTONASE YTNP-RELATED-RELATED"/>
    <property type="match status" value="1"/>
</dbReference>
<keyword evidence="7" id="KW-1185">Reference proteome</keyword>